<dbReference type="SMART" id="SM00248">
    <property type="entry name" value="ANK"/>
    <property type="match status" value="2"/>
</dbReference>
<reference evidence="10" key="1">
    <citation type="submission" date="2021-01" db="EMBL/GenBank/DDBJ databases">
        <authorList>
            <person name="Bezrukov I."/>
        </authorList>
    </citation>
    <scope>NUCLEOTIDE SEQUENCE</scope>
</reference>
<keyword evidence="6" id="KW-0040">ANK repeat</keyword>
<dbReference type="GO" id="GO:0006355">
    <property type="term" value="P:regulation of DNA-templated transcription"/>
    <property type="evidence" value="ECO:0007669"/>
    <property type="project" value="UniProtKB-ARBA"/>
</dbReference>
<dbReference type="GO" id="GO:0003677">
    <property type="term" value="F:DNA binding"/>
    <property type="evidence" value="ECO:0007669"/>
    <property type="project" value="UniProtKB-KW"/>
</dbReference>
<evidence type="ECO:0000313" key="11">
    <source>
        <dbReference type="Proteomes" id="UP000682877"/>
    </source>
</evidence>
<evidence type="ECO:0000259" key="9">
    <source>
        <dbReference type="PROSITE" id="PS50103"/>
    </source>
</evidence>
<dbReference type="GO" id="GO:0008270">
    <property type="term" value="F:zinc ion binding"/>
    <property type="evidence" value="ECO:0007669"/>
    <property type="project" value="UniProtKB-KW"/>
</dbReference>
<dbReference type="Proteomes" id="UP000682877">
    <property type="component" value="Chromosome 4"/>
</dbReference>
<name>A0A8S2AB19_ARAAE</name>
<organism evidence="10 11">
    <name type="scientific">Arabidopsis arenosa</name>
    <name type="common">Sand rock-cress</name>
    <name type="synonym">Cardaminopsis arenosa</name>
    <dbReference type="NCBI Taxonomy" id="38785"/>
    <lineage>
        <taxon>Eukaryota</taxon>
        <taxon>Viridiplantae</taxon>
        <taxon>Streptophyta</taxon>
        <taxon>Embryophyta</taxon>
        <taxon>Tracheophyta</taxon>
        <taxon>Spermatophyta</taxon>
        <taxon>Magnoliopsida</taxon>
        <taxon>eudicotyledons</taxon>
        <taxon>Gunneridae</taxon>
        <taxon>Pentapetalae</taxon>
        <taxon>rosids</taxon>
        <taxon>malvids</taxon>
        <taxon>Brassicales</taxon>
        <taxon>Brassicaceae</taxon>
        <taxon>Camelineae</taxon>
        <taxon>Arabidopsis</taxon>
    </lineage>
</organism>
<protein>
    <recommendedName>
        <fullName evidence="9">C3H1-type domain-containing protein</fullName>
    </recommendedName>
</protein>
<keyword evidence="1 7" id="KW-0479">Metal-binding</keyword>
<dbReference type="InterPro" id="IPR000571">
    <property type="entry name" value="Znf_CCCH"/>
</dbReference>
<dbReference type="SUPFAM" id="SSF48403">
    <property type="entry name" value="Ankyrin repeat"/>
    <property type="match status" value="1"/>
</dbReference>
<dbReference type="Gene3D" id="3.30.1370.210">
    <property type="match status" value="1"/>
</dbReference>
<evidence type="ECO:0000256" key="6">
    <source>
        <dbReference type="PROSITE-ProRule" id="PRU00023"/>
    </source>
</evidence>
<sequence length="664" mass="71975">MCCGSDRLNQIVSSSPISFEDNNLVTNTDMNHLTVETEDTFASLLELAANNDVEGVRLSIERDPSCVDEAGLWYGRQKGSKAMVNDQRTPLMVAATYGSIDVIKLIVSLTDANVNRACGNDQTTALHCAASGGAVNAIQVVKLLLAAGADLNLLDAEGQRAGDVIVVPPKLEGVKLMLQELLSADGSSTAERNLRVVTNAPNRSSSPSHSPTGENGGSGSGSPLGSPFKLKSTDFKKEYPVDPSLPDIKNSIYATDEFRMYSFKVRPCSRAYSHDWTECPFVHPGENARRRDPRKFHYSCVPCPDFRKGACRRGDMCEYAHGVFECWLHPAQYRTRLCKDGTGCARRVCFFAHTPEELRPLYASTGSAVPSPRSNADYAAALSLLPGSPSGVSVMSPLSPSAAGNGMSHSNMAWPQPNVPALHLPGSNLQSSRLRSSLNARDIPTDEFNMLADYEQQQLLNEYSNSLSRSGRMKSMPPSNLEDLFSAEGSSSPRFTDSALASAVFSPTHKSAVFKPVPTTATAAAEHCVKQQQQQQQQQQQHQFRSLSSRELRTNSSPIVGSPVNNNTWSSKWGSSNGQPDWGMSSEALGKLRSSSSFDGDEPDVSWVQSLVKESSTEAKEKAATSSSGEHVKQPNPVEPVMDHAGLEAWIEQMQLDQLVAQQN</sequence>
<dbReference type="InterPro" id="IPR036770">
    <property type="entry name" value="Ankyrin_rpt-contain_sf"/>
</dbReference>
<dbReference type="PROSITE" id="PS50088">
    <property type="entry name" value="ANK_REPEAT"/>
    <property type="match status" value="1"/>
</dbReference>
<feature type="region of interest" description="Disordered" evidence="8">
    <location>
        <begin position="611"/>
        <end position="641"/>
    </location>
</feature>
<dbReference type="PROSITE" id="PS50297">
    <property type="entry name" value="ANK_REP_REGION"/>
    <property type="match status" value="1"/>
</dbReference>
<evidence type="ECO:0000313" key="10">
    <source>
        <dbReference type="EMBL" id="CAE6043993.1"/>
    </source>
</evidence>
<accession>A0A8S2AB19</accession>
<feature type="domain" description="C3H1-type" evidence="9">
    <location>
        <begin position="302"/>
        <end position="324"/>
    </location>
</feature>
<dbReference type="PANTHER" id="PTHR14493:SF50">
    <property type="entry name" value="RING FINGER PROTEIN UNKEMPT"/>
    <property type="match status" value="1"/>
</dbReference>
<keyword evidence="2" id="KW-0677">Repeat</keyword>
<evidence type="ECO:0000256" key="5">
    <source>
        <dbReference type="ARBA" id="ARBA00023125"/>
    </source>
</evidence>
<dbReference type="InterPro" id="IPR057444">
    <property type="entry name" value="Znf-CCCH_AtC3H23-like"/>
</dbReference>
<feature type="zinc finger region" description="C3H1-type" evidence="7">
    <location>
        <begin position="302"/>
        <end position="324"/>
    </location>
</feature>
<dbReference type="Pfam" id="PF12796">
    <property type="entry name" value="Ank_2"/>
    <property type="match status" value="1"/>
</dbReference>
<keyword evidence="4 7" id="KW-0862">Zinc</keyword>
<gene>
    <name evidence="10" type="ORF">AARE701A_LOCUS11162</name>
</gene>
<dbReference type="PROSITE" id="PS50103">
    <property type="entry name" value="ZF_C3H1"/>
    <property type="match status" value="1"/>
</dbReference>
<evidence type="ECO:0000256" key="7">
    <source>
        <dbReference type="PROSITE-ProRule" id="PRU00723"/>
    </source>
</evidence>
<evidence type="ECO:0000256" key="3">
    <source>
        <dbReference type="ARBA" id="ARBA00022771"/>
    </source>
</evidence>
<keyword evidence="11" id="KW-1185">Reference proteome</keyword>
<feature type="repeat" description="ANK" evidence="6">
    <location>
        <begin position="121"/>
        <end position="156"/>
    </location>
</feature>
<dbReference type="AlphaFoldDB" id="A0A8S2AB19"/>
<feature type="region of interest" description="Disordered" evidence="8">
    <location>
        <begin position="528"/>
        <end position="587"/>
    </location>
</feature>
<dbReference type="InterPro" id="IPR045234">
    <property type="entry name" value="Unkempt-like"/>
</dbReference>
<dbReference type="PANTHER" id="PTHR14493">
    <property type="entry name" value="UNKEMPT FAMILY MEMBER"/>
    <property type="match status" value="1"/>
</dbReference>
<proteinExistence type="predicted"/>
<dbReference type="EMBL" id="LR999454">
    <property type="protein sequence ID" value="CAE6043993.1"/>
    <property type="molecule type" value="Genomic_DNA"/>
</dbReference>
<dbReference type="SMART" id="SM00356">
    <property type="entry name" value="ZnF_C3H1"/>
    <property type="match status" value="2"/>
</dbReference>
<keyword evidence="5" id="KW-0238">DNA-binding</keyword>
<dbReference type="PRINTS" id="PR01415">
    <property type="entry name" value="ANKYRIN"/>
</dbReference>
<dbReference type="FunFam" id="1.25.40.20:FF:000666">
    <property type="entry name" value="Zinc finger CCCH domain-containing protein 56"/>
    <property type="match status" value="1"/>
</dbReference>
<dbReference type="Pfam" id="PF25512">
    <property type="entry name" value="zf-CCCH_AtC3H23"/>
    <property type="match status" value="1"/>
</dbReference>
<dbReference type="Pfam" id="PF00642">
    <property type="entry name" value="zf-CCCH"/>
    <property type="match status" value="1"/>
</dbReference>
<evidence type="ECO:0000256" key="8">
    <source>
        <dbReference type="SAM" id="MobiDB-lite"/>
    </source>
</evidence>
<evidence type="ECO:0000256" key="2">
    <source>
        <dbReference type="ARBA" id="ARBA00022737"/>
    </source>
</evidence>
<feature type="region of interest" description="Disordered" evidence="8">
    <location>
        <begin position="197"/>
        <end position="227"/>
    </location>
</feature>
<evidence type="ECO:0000256" key="4">
    <source>
        <dbReference type="ARBA" id="ARBA00022833"/>
    </source>
</evidence>
<feature type="compositionally biased region" description="Polar residues" evidence="8">
    <location>
        <begin position="554"/>
        <end position="579"/>
    </location>
</feature>
<dbReference type="InterPro" id="IPR002110">
    <property type="entry name" value="Ankyrin_rpt"/>
</dbReference>
<dbReference type="FunFam" id="3.30.1370.210:FF:000009">
    <property type="entry name" value="Zinc finger CCCH domain-containing protein 66"/>
    <property type="match status" value="1"/>
</dbReference>
<feature type="compositionally biased region" description="Polar residues" evidence="8">
    <location>
        <begin position="199"/>
        <end position="209"/>
    </location>
</feature>
<keyword evidence="3 7" id="KW-0863">Zinc-finger</keyword>
<evidence type="ECO:0000256" key="1">
    <source>
        <dbReference type="ARBA" id="ARBA00022723"/>
    </source>
</evidence>
<feature type="compositionally biased region" description="Low complexity" evidence="8">
    <location>
        <begin position="531"/>
        <end position="543"/>
    </location>
</feature>
<dbReference type="Gene3D" id="1.25.40.20">
    <property type="entry name" value="Ankyrin repeat-containing domain"/>
    <property type="match status" value="1"/>
</dbReference>